<comment type="subcellular location">
    <subcellularLocation>
        <location evidence="1">Secreted</location>
    </subcellularLocation>
</comment>
<dbReference type="PANTHER" id="PTHR38050:SF2">
    <property type="entry name" value="FERULOYL ESTERASE C-RELATED"/>
    <property type="match status" value="1"/>
</dbReference>
<reference evidence="8 9" key="1">
    <citation type="submission" date="2022-06" db="EMBL/GenBank/DDBJ databases">
        <title>Paraconexibacter antarcticus.</title>
        <authorList>
            <person name="Kim C.S."/>
        </authorList>
    </citation>
    <scope>NUCLEOTIDE SEQUENCE [LARGE SCALE GENOMIC DNA]</scope>
    <source>
        <strain evidence="8 9">02-257</strain>
    </source>
</reference>
<dbReference type="PANTHER" id="PTHR38050">
    <property type="match status" value="1"/>
</dbReference>
<gene>
    <name evidence="8" type="ORF">NBH00_17660</name>
</gene>
<keyword evidence="4" id="KW-0732">Signal</keyword>
<sequence>MPGIPLSLRRAGAAAVALVAAAGLLVAMAGWGGGGGGPPATAALHGQPGPLTRAGCAGGGPAAREFTLRLPSPDGVRTATVRVPATAAGHAAPLLVALHGGGDTGAQMEASSGLKAVADAAGFLVAFPDATGAHRYWNLDERHGPDDVGFVAALVDRVAARACVDPHRIVAAGLSNGGGLAARLACALSGRIAGVVVVAGTVAHVPECGPGRPVSVLEIHGSADPHVPYTGDPATGAGAIRDWLADWATRDRCPGAPTHRTVGRTVRALEWDRCADGTRVAHLELLGGRHEWPGASPPDPGRPPSPISAAAQVRRFLASIPVRPGDQG</sequence>
<evidence type="ECO:0000313" key="8">
    <source>
        <dbReference type="EMBL" id="UTI63180.1"/>
    </source>
</evidence>
<keyword evidence="5" id="KW-0378">Hydrolase</keyword>
<keyword evidence="2" id="KW-0964">Secreted</keyword>
<evidence type="ECO:0000256" key="6">
    <source>
        <dbReference type="ARBA" id="ARBA00023277"/>
    </source>
</evidence>
<dbReference type="RefSeq" id="WP_254569913.1">
    <property type="nucleotide sequence ID" value="NZ_CP098502.1"/>
</dbReference>
<keyword evidence="6" id="KW-0119">Carbohydrate metabolism</keyword>
<name>A0ABY5DR68_9ACTN</name>
<proteinExistence type="predicted"/>
<dbReference type="Proteomes" id="UP001056035">
    <property type="component" value="Chromosome"/>
</dbReference>
<evidence type="ECO:0000313" key="9">
    <source>
        <dbReference type="Proteomes" id="UP001056035"/>
    </source>
</evidence>
<dbReference type="Gene3D" id="3.40.50.1820">
    <property type="entry name" value="alpha/beta hydrolase"/>
    <property type="match status" value="1"/>
</dbReference>
<keyword evidence="9" id="KW-1185">Reference proteome</keyword>
<evidence type="ECO:0008006" key="10">
    <source>
        <dbReference type="Google" id="ProtNLM"/>
    </source>
</evidence>
<evidence type="ECO:0000256" key="2">
    <source>
        <dbReference type="ARBA" id="ARBA00022525"/>
    </source>
</evidence>
<dbReference type="Pfam" id="PF10503">
    <property type="entry name" value="Esterase_PHB"/>
    <property type="match status" value="1"/>
</dbReference>
<protein>
    <recommendedName>
        <fullName evidence="10">Polyhydroxybutyrate depolymerase</fullName>
    </recommendedName>
</protein>
<dbReference type="SUPFAM" id="SSF53474">
    <property type="entry name" value="alpha/beta-Hydrolases"/>
    <property type="match status" value="1"/>
</dbReference>
<organism evidence="8 9">
    <name type="scientific">Paraconexibacter antarcticus</name>
    <dbReference type="NCBI Taxonomy" id="2949664"/>
    <lineage>
        <taxon>Bacteria</taxon>
        <taxon>Bacillati</taxon>
        <taxon>Actinomycetota</taxon>
        <taxon>Thermoleophilia</taxon>
        <taxon>Solirubrobacterales</taxon>
        <taxon>Paraconexibacteraceae</taxon>
        <taxon>Paraconexibacter</taxon>
    </lineage>
</organism>
<dbReference type="InterPro" id="IPR010126">
    <property type="entry name" value="Esterase_phb"/>
</dbReference>
<dbReference type="EMBL" id="CP098502">
    <property type="protein sequence ID" value="UTI63180.1"/>
    <property type="molecule type" value="Genomic_DNA"/>
</dbReference>
<evidence type="ECO:0000256" key="5">
    <source>
        <dbReference type="ARBA" id="ARBA00022801"/>
    </source>
</evidence>
<evidence type="ECO:0000256" key="3">
    <source>
        <dbReference type="ARBA" id="ARBA00022651"/>
    </source>
</evidence>
<keyword evidence="7" id="KW-0624">Polysaccharide degradation</keyword>
<dbReference type="InterPro" id="IPR029058">
    <property type="entry name" value="AB_hydrolase_fold"/>
</dbReference>
<keyword evidence="3" id="KW-0858">Xylan degradation</keyword>
<accession>A0ABY5DR68</accession>
<evidence type="ECO:0000256" key="7">
    <source>
        <dbReference type="ARBA" id="ARBA00023326"/>
    </source>
</evidence>
<evidence type="ECO:0000256" key="1">
    <source>
        <dbReference type="ARBA" id="ARBA00004613"/>
    </source>
</evidence>
<dbReference type="InterPro" id="IPR043595">
    <property type="entry name" value="FaeB/C/D"/>
</dbReference>
<evidence type="ECO:0000256" key="4">
    <source>
        <dbReference type="ARBA" id="ARBA00022729"/>
    </source>
</evidence>